<evidence type="ECO:0000256" key="1">
    <source>
        <dbReference type="ARBA" id="ARBA00001946"/>
    </source>
</evidence>
<evidence type="ECO:0000256" key="9">
    <source>
        <dbReference type="ARBA" id="ARBA00022842"/>
    </source>
</evidence>
<evidence type="ECO:0000256" key="12">
    <source>
        <dbReference type="ARBA" id="ARBA00047353"/>
    </source>
</evidence>
<dbReference type="EC" id="2.5.1.87" evidence="5"/>
<keyword evidence="6" id="KW-0808">Transferase</keyword>
<evidence type="ECO:0000256" key="8">
    <source>
        <dbReference type="ARBA" id="ARBA00022824"/>
    </source>
</evidence>
<evidence type="ECO:0000256" key="14">
    <source>
        <dbReference type="SAM" id="SignalP"/>
    </source>
</evidence>
<comment type="similarity">
    <text evidence="4">Belongs to the UPP synthase family.</text>
</comment>
<dbReference type="InterPro" id="IPR036424">
    <property type="entry name" value="UPP_synth-like_sf"/>
</dbReference>
<keyword evidence="16" id="KW-1185">Reference proteome</keyword>
<comment type="pathway">
    <text evidence="3">Protein modification; protein glycosylation.</text>
</comment>
<evidence type="ECO:0000256" key="11">
    <source>
        <dbReference type="ARBA" id="ARBA00023136"/>
    </source>
</evidence>
<gene>
    <name evidence="15" type="ORF">CONPUDRAFT_95597</name>
</gene>
<evidence type="ECO:0000256" key="10">
    <source>
        <dbReference type="ARBA" id="ARBA00022989"/>
    </source>
</evidence>
<dbReference type="PANTHER" id="PTHR21528">
    <property type="entry name" value="DEHYDRODOLICHYL DIPHOSPHATE SYNTHASE COMPLEX SUBUNIT NUS1"/>
    <property type="match status" value="1"/>
</dbReference>
<reference evidence="16" key="1">
    <citation type="journal article" date="2012" name="Science">
        <title>The Paleozoic origin of enzymatic lignin decomposition reconstructed from 31 fungal genomes.</title>
        <authorList>
            <person name="Floudas D."/>
            <person name="Binder M."/>
            <person name="Riley R."/>
            <person name="Barry K."/>
            <person name="Blanchette R.A."/>
            <person name="Henrissat B."/>
            <person name="Martinez A.T."/>
            <person name="Otillar R."/>
            <person name="Spatafora J.W."/>
            <person name="Yadav J.S."/>
            <person name="Aerts A."/>
            <person name="Benoit I."/>
            <person name="Boyd A."/>
            <person name="Carlson A."/>
            <person name="Copeland A."/>
            <person name="Coutinho P.M."/>
            <person name="de Vries R.P."/>
            <person name="Ferreira P."/>
            <person name="Findley K."/>
            <person name="Foster B."/>
            <person name="Gaskell J."/>
            <person name="Glotzer D."/>
            <person name="Gorecki P."/>
            <person name="Heitman J."/>
            <person name="Hesse C."/>
            <person name="Hori C."/>
            <person name="Igarashi K."/>
            <person name="Jurgens J.A."/>
            <person name="Kallen N."/>
            <person name="Kersten P."/>
            <person name="Kohler A."/>
            <person name="Kuees U."/>
            <person name="Kumar T.K.A."/>
            <person name="Kuo A."/>
            <person name="LaButti K."/>
            <person name="Larrondo L.F."/>
            <person name="Lindquist E."/>
            <person name="Ling A."/>
            <person name="Lombard V."/>
            <person name="Lucas S."/>
            <person name="Lundell T."/>
            <person name="Martin R."/>
            <person name="McLaughlin D.J."/>
            <person name="Morgenstern I."/>
            <person name="Morin E."/>
            <person name="Murat C."/>
            <person name="Nagy L.G."/>
            <person name="Nolan M."/>
            <person name="Ohm R.A."/>
            <person name="Patyshakuliyeva A."/>
            <person name="Rokas A."/>
            <person name="Ruiz-Duenas F.J."/>
            <person name="Sabat G."/>
            <person name="Salamov A."/>
            <person name="Samejima M."/>
            <person name="Schmutz J."/>
            <person name="Slot J.C."/>
            <person name="St John F."/>
            <person name="Stenlid J."/>
            <person name="Sun H."/>
            <person name="Sun S."/>
            <person name="Syed K."/>
            <person name="Tsang A."/>
            <person name="Wiebenga A."/>
            <person name="Young D."/>
            <person name="Pisabarro A."/>
            <person name="Eastwood D.C."/>
            <person name="Martin F."/>
            <person name="Cullen D."/>
            <person name="Grigoriev I.V."/>
            <person name="Hibbett D.S."/>
        </authorList>
    </citation>
    <scope>NUCLEOTIDE SEQUENCE [LARGE SCALE GENOMIC DNA]</scope>
    <source>
        <strain evidence="16">RWD-64-598 SS2</strain>
    </source>
</reference>
<dbReference type="GeneID" id="19211709"/>
<dbReference type="KEGG" id="cput:CONPUDRAFT_95597"/>
<dbReference type="RefSeq" id="XP_007763470.1">
    <property type="nucleotide sequence ID" value="XM_007765280.1"/>
</dbReference>
<dbReference type="Proteomes" id="UP000053558">
    <property type="component" value="Unassembled WGS sequence"/>
</dbReference>
<dbReference type="Gene3D" id="3.40.1180.10">
    <property type="entry name" value="Decaprenyl diphosphate synthase-like"/>
    <property type="match status" value="1"/>
</dbReference>
<keyword evidence="9" id="KW-0460">Magnesium</keyword>
<evidence type="ECO:0000256" key="6">
    <source>
        <dbReference type="ARBA" id="ARBA00022679"/>
    </source>
</evidence>
<comment type="catalytic activity">
    <reaction evidence="12">
        <text>n isopentenyl diphosphate + (2E,6E)-farnesyl diphosphate = a di-trans,poly-cis-polyprenyl diphosphate + n diphosphate</text>
        <dbReference type="Rhea" id="RHEA:53008"/>
        <dbReference type="Rhea" id="RHEA-COMP:19494"/>
        <dbReference type="ChEBI" id="CHEBI:33019"/>
        <dbReference type="ChEBI" id="CHEBI:128769"/>
        <dbReference type="ChEBI" id="CHEBI:136960"/>
        <dbReference type="ChEBI" id="CHEBI:175763"/>
        <dbReference type="EC" id="2.5.1.87"/>
    </reaction>
</comment>
<feature type="region of interest" description="Disordered" evidence="13">
    <location>
        <begin position="104"/>
        <end position="144"/>
    </location>
</feature>
<dbReference type="EMBL" id="JH711573">
    <property type="protein sequence ID" value="EIW86762.1"/>
    <property type="molecule type" value="Genomic_DNA"/>
</dbReference>
<dbReference type="OrthoDB" id="3057168at2759"/>
<dbReference type="GO" id="GO:1904423">
    <property type="term" value="C:dehydrodolichyl diphosphate synthase complex"/>
    <property type="evidence" value="ECO:0007669"/>
    <property type="project" value="InterPro"/>
</dbReference>
<evidence type="ECO:0000256" key="13">
    <source>
        <dbReference type="SAM" id="MobiDB-lite"/>
    </source>
</evidence>
<keyword evidence="8" id="KW-0256">Endoplasmic reticulum</keyword>
<evidence type="ECO:0000256" key="3">
    <source>
        <dbReference type="ARBA" id="ARBA00004922"/>
    </source>
</evidence>
<sequence length="328" mass="35860">MNMLNSCLLRLFHLIYAALLAYSTRQKAQGLARPLTAKRKKLPSHLCLVLVPQEGHSRDLNELAFLDCLKRVAAWCRVTGIPSLTAYDSQGILLSCSDSIQEQLSTVPQDGTEDESTEPEIEYPLTPPISEPPASRSHSPTSEFASTIPTINVVSIQCTSLKNPRQPCRRRNVAVKTSSLKTDTSLHDLTIYLASRDSGKPAVASVAECLVRDGLASPRSQLAYAAGQYLTTYLRDALEGPLPCPDLMVIYQLGSPPYAQRSIELHGYPPWQLNLTEMHCTLPKALCSLPVSSSDPVFATAGTPMIISETDFCRALDEFAGAEMRLGK</sequence>
<accession>A0A5M3N5S4</accession>
<proteinExistence type="inferred from homology"/>
<organism evidence="15 16">
    <name type="scientific">Coniophora puteana (strain RWD-64-598)</name>
    <name type="common">Brown rot fungus</name>
    <dbReference type="NCBI Taxonomy" id="741705"/>
    <lineage>
        <taxon>Eukaryota</taxon>
        <taxon>Fungi</taxon>
        <taxon>Dikarya</taxon>
        <taxon>Basidiomycota</taxon>
        <taxon>Agaricomycotina</taxon>
        <taxon>Agaricomycetes</taxon>
        <taxon>Agaricomycetidae</taxon>
        <taxon>Boletales</taxon>
        <taxon>Coniophorineae</taxon>
        <taxon>Coniophoraceae</taxon>
        <taxon>Coniophora</taxon>
    </lineage>
</organism>
<comment type="cofactor">
    <cofactor evidence="1">
        <name>Mg(2+)</name>
        <dbReference type="ChEBI" id="CHEBI:18420"/>
    </cofactor>
</comment>
<keyword evidence="7" id="KW-0812">Transmembrane</keyword>
<evidence type="ECO:0000256" key="5">
    <source>
        <dbReference type="ARBA" id="ARBA00012596"/>
    </source>
</evidence>
<keyword evidence="11" id="KW-0472">Membrane</keyword>
<dbReference type="SUPFAM" id="SSF64005">
    <property type="entry name" value="Undecaprenyl diphosphate synthase"/>
    <property type="match status" value="1"/>
</dbReference>
<dbReference type="AlphaFoldDB" id="A0A5M3N5S4"/>
<evidence type="ECO:0000313" key="15">
    <source>
        <dbReference type="EMBL" id="EIW86762.1"/>
    </source>
</evidence>
<comment type="caution">
    <text evidence="15">The sequence shown here is derived from an EMBL/GenBank/DDBJ whole genome shotgun (WGS) entry which is preliminary data.</text>
</comment>
<evidence type="ECO:0000256" key="4">
    <source>
        <dbReference type="ARBA" id="ARBA00005432"/>
    </source>
</evidence>
<evidence type="ECO:0000313" key="16">
    <source>
        <dbReference type="Proteomes" id="UP000053558"/>
    </source>
</evidence>
<dbReference type="GO" id="GO:0005789">
    <property type="term" value="C:endoplasmic reticulum membrane"/>
    <property type="evidence" value="ECO:0007669"/>
    <property type="project" value="UniProtKB-SubCell"/>
</dbReference>
<feature type="compositionally biased region" description="Acidic residues" evidence="13">
    <location>
        <begin position="111"/>
        <end position="121"/>
    </location>
</feature>
<name>A0A5M3N5S4_CONPW</name>
<dbReference type="InterPro" id="IPR038887">
    <property type="entry name" value="Nus1/NgBR"/>
</dbReference>
<evidence type="ECO:0000256" key="2">
    <source>
        <dbReference type="ARBA" id="ARBA00004586"/>
    </source>
</evidence>
<dbReference type="UniPathway" id="UPA00378"/>
<keyword evidence="10" id="KW-1133">Transmembrane helix</keyword>
<comment type="subcellular location">
    <subcellularLocation>
        <location evidence="2">Endoplasmic reticulum membrane</location>
    </subcellularLocation>
</comment>
<feature type="signal peptide" evidence="14">
    <location>
        <begin position="1"/>
        <end position="17"/>
    </location>
</feature>
<dbReference type="OMA" id="FPPWQTR"/>
<protein>
    <recommendedName>
        <fullName evidence="5">ditrans,polycis-polyprenyl diphosphate synthase [(2E,6E)-farnesyldiphosphate specific]</fullName>
        <ecNumber evidence="5">2.5.1.87</ecNumber>
    </recommendedName>
</protein>
<keyword evidence="14" id="KW-0732">Signal</keyword>
<dbReference type="GO" id="GO:0045547">
    <property type="term" value="F:ditrans,polycis-polyprenyl diphosphate synthase [(2E,6E)-farnesyl diphosphate specific] activity"/>
    <property type="evidence" value="ECO:0007669"/>
    <property type="project" value="UniProtKB-EC"/>
</dbReference>
<feature type="chain" id="PRO_5024409459" description="ditrans,polycis-polyprenyl diphosphate synthase [(2E,6E)-farnesyldiphosphate specific]" evidence="14">
    <location>
        <begin position="18"/>
        <end position="328"/>
    </location>
</feature>
<evidence type="ECO:0000256" key="7">
    <source>
        <dbReference type="ARBA" id="ARBA00022692"/>
    </source>
</evidence>
<dbReference type="PANTHER" id="PTHR21528:SF0">
    <property type="entry name" value="DEHYDRODOLICHYL DIPHOSPHATE SYNTHASE COMPLEX SUBUNIT NUS1"/>
    <property type="match status" value="1"/>
</dbReference>